<gene>
    <name evidence="1" type="ORF">WJX84_005978</name>
</gene>
<comment type="caution">
    <text evidence="1">The sequence shown here is derived from an EMBL/GenBank/DDBJ whole genome shotgun (WGS) entry which is preliminary data.</text>
</comment>
<reference evidence="1 2" key="1">
    <citation type="journal article" date="2024" name="Nat. Commun.">
        <title>Phylogenomics reveals the evolutionary origins of lichenization in chlorophyte algae.</title>
        <authorList>
            <person name="Puginier C."/>
            <person name="Libourel C."/>
            <person name="Otte J."/>
            <person name="Skaloud P."/>
            <person name="Haon M."/>
            <person name="Grisel S."/>
            <person name="Petersen M."/>
            <person name="Berrin J.G."/>
            <person name="Delaux P.M."/>
            <person name="Dal Grande F."/>
            <person name="Keller J."/>
        </authorList>
    </citation>
    <scope>NUCLEOTIDE SEQUENCE [LARGE SCALE GENOMIC DNA]</scope>
    <source>
        <strain evidence="1 2">SAG 2523</strain>
    </source>
</reference>
<dbReference type="EMBL" id="JALJOV010000013">
    <property type="protein sequence ID" value="KAK9868752.1"/>
    <property type="molecule type" value="Genomic_DNA"/>
</dbReference>
<name>A0AAW1TFT9_9CHLO</name>
<sequence>MRSIGAALVAYEEAGGFHGNVGFATILMDSRLHVTLIGGGNWPTLFFQSRLWPRYDLRSGVKGMRAFMTSYLSESVAPECINSFAARTAHMAPEDKLVAAQKVDQYDWAALGIFLGTDGHLMAKPTSAGPYFLYRIVPSKFLQDIIRIIPNSDVFLNANFSLDPASSVQELTDFLKEHSLQGIWGVTGTDITLFDALTEVRLGLVHPLIVMEFRSMLYGCDITVSSILGFRRKVVQVARKILRGSASKALLGWWLMLGAATD</sequence>
<protein>
    <submittedName>
        <fullName evidence="1">Uncharacterized protein</fullName>
    </submittedName>
</protein>
<evidence type="ECO:0000313" key="2">
    <source>
        <dbReference type="Proteomes" id="UP001485043"/>
    </source>
</evidence>
<keyword evidence="2" id="KW-1185">Reference proteome</keyword>
<accession>A0AAW1TFT9</accession>
<evidence type="ECO:0000313" key="1">
    <source>
        <dbReference type="EMBL" id="KAK9868752.1"/>
    </source>
</evidence>
<organism evidence="1 2">
    <name type="scientific">Apatococcus fuscideae</name>
    <dbReference type="NCBI Taxonomy" id="2026836"/>
    <lineage>
        <taxon>Eukaryota</taxon>
        <taxon>Viridiplantae</taxon>
        <taxon>Chlorophyta</taxon>
        <taxon>core chlorophytes</taxon>
        <taxon>Trebouxiophyceae</taxon>
        <taxon>Chlorellales</taxon>
        <taxon>Chlorellaceae</taxon>
        <taxon>Apatococcus</taxon>
    </lineage>
</organism>
<dbReference type="AlphaFoldDB" id="A0AAW1TFT9"/>
<dbReference type="Proteomes" id="UP001485043">
    <property type="component" value="Unassembled WGS sequence"/>
</dbReference>
<proteinExistence type="predicted"/>